<dbReference type="InterPro" id="IPR050204">
    <property type="entry name" value="AraC_XylS_family_regulators"/>
</dbReference>
<keyword evidence="1" id="KW-0805">Transcription regulation</keyword>
<dbReference type="Pfam" id="PF14525">
    <property type="entry name" value="AraC_binding_2"/>
    <property type="match status" value="1"/>
</dbReference>
<dbReference type="AlphaFoldDB" id="A0A1P8K0R6"/>
<evidence type="ECO:0000313" key="5">
    <source>
        <dbReference type="EMBL" id="APW39600.1"/>
    </source>
</evidence>
<dbReference type="InterPro" id="IPR018060">
    <property type="entry name" value="HTH_AraC"/>
</dbReference>
<evidence type="ECO:0000256" key="3">
    <source>
        <dbReference type="ARBA" id="ARBA00023163"/>
    </source>
</evidence>
<dbReference type="Pfam" id="PF12833">
    <property type="entry name" value="HTH_18"/>
    <property type="match status" value="1"/>
</dbReference>
<evidence type="ECO:0000313" key="6">
    <source>
        <dbReference type="Proteomes" id="UP000186609"/>
    </source>
</evidence>
<organism evidence="5 6">
    <name type="scientific">Rhodoferax koreensis</name>
    <dbReference type="NCBI Taxonomy" id="1842727"/>
    <lineage>
        <taxon>Bacteria</taxon>
        <taxon>Pseudomonadati</taxon>
        <taxon>Pseudomonadota</taxon>
        <taxon>Betaproteobacteria</taxon>
        <taxon>Burkholderiales</taxon>
        <taxon>Comamonadaceae</taxon>
        <taxon>Rhodoferax</taxon>
    </lineage>
</organism>
<dbReference type="OrthoDB" id="9178898at2"/>
<dbReference type="Proteomes" id="UP000186609">
    <property type="component" value="Chromosome"/>
</dbReference>
<dbReference type="PRINTS" id="PR00032">
    <property type="entry name" value="HTHARAC"/>
</dbReference>
<dbReference type="PANTHER" id="PTHR46796">
    <property type="entry name" value="HTH-TYPE TRANSCRIPTIONAL ACTIVATOR RHAS-RELATED"/>
    <property type="match status" value="1"/>
</dbReference>
<keyword evidence="2" id="KW-0238">DNA-binding</keyword>
<gene>
    <name evidence="5" type="ORF">RD110_22300</name>
</gene>
<dbReference type="PANTHER" id="PTHR46796:SF6">
    <property type="entry name" value="ARAC SUBFAMILY"/>
    <property type="match status" value="1"/>
</dbReference>
<dbReference type="EMBL" id="CP019236">
    <property type="protein sequence ID" value="APW39600.1"/>
    <property type="molecule type" value="Genomic_DNA"/>
</dbReference>
<evidence type="ECO:0000256" key="1">
    <source>
        <dbReference type="ARBA" id="ARBA00023015"/>
    </source>
</evidence>
<protein>
    <recommendedName>
        <fullName evidence="4">HTH araC/xylS-type domain-containing protein</fullName>
    </recommendedName>
</protein>
<evidence type="ECO:0000259" key="4">
    <source>
        <dbReference type="PROSITE" id="PS01124"/>
    </source>
</evidence>
<dbReference type="InterPro" id="IPR009057">
    <property type="entry name" value="Homeodomain-like_sf"/>
</dbReference>
<dbReference type="PROSITE" id="PS01124">
    <property type="entry name" value="HTH_ARAC_FAMILY_2"/>
    <property type="match status" value="1"/>
</dbReference>
<proteinExistence type="predicted"/>
<feature type="domain" description="HTH araC/xylS-type" evidence="4">
    <location>
        <begin position="223"/>
        <end position="325"/>
    </location>
</feature>
<name>A0A1P8K0R6_9BURK</name>
<dbReference type="SUPFAM" id="SSF46689">
    <property type="entry name" value="Homeodomain-like"/>
    <property type="match status" value="1"/>
</dbReference>
<keyword evidence="3" id="KW-0804">Transcription</keyword>
<sequence length="326" mass="35249">MSSRTHVSVDAISPAQRLHAWHDLVSAHVGRTPETLRQGDPARWEPLAGQPFLASLEYGMLGATGLCRLVATPHRFTRSADAPSPVASGPLMLVVQQKASSFFEQDGRAGTLAPGDWCIVDAARPFVIDHPSGCDQIILTPPRPADPGVADLIARARARRCNGHQGASRLVNTLLSEAYGQFDRLPPSTAGQLADTIASLAWYALQEACETPAGETVRDTLRNRLKAFIDTHLAETDLSVEAVAQGCGCSVRSVHRAFAEDALGSVSAYIWHRRVAQCAGELRNPAHAARSVTDIAMGWGFTSSSHFSRLFRRSLGVSPKTYRHDR</sequence>
<dbReference type="GO" id="GO:0043565">
    <property type="term" value="F:sequence-specific DNA binding"/>
    <property type="evidence" value="ECO:0007669"/>
    <property type="project" value="InterPro"/>
</dbReference>
<dbReference type="InterPro" id="IPR035418">
    <property type="entry name" value="AraC-bd_2"/>
</dbReference>
<reference evidence="5 6" key="1">
    <citation type="submission" date="2017-01" db="EMBL/GenBank/DDBJ databases">
        <authorList>
            <person name="Mah S.A."/>
            <person name="Swanson W.J."/>
            <person name="Moy G.W."/>
            <person name="Vacquier V.D."/>
        </authorList>
    </citation>
    <scope>NUCLEOTIDE SEQUENCE [LARGE SCALE GENOMIC DNA]</scope>
    <source>
        <strain evidence="5 6">DCY110</strain>
    </source>
</reference>
<dbReference type="InterPro" id="IPR020449">
    <property type="entry name" value="Tscrpt_reg_AraC-type_HTH"/>
</dbReference>
<dbReference type="SMART" id="SM00342">
    <property type="entry name" value="HTH_ARAC"/>
    <property type="match status" value="1"/>
</dbReference>
<dbReference type="Gene3D" id="1.10.10.60">
    <property type="entry name" value="Homeodomain-like"/>
    <property type="match status" value="1"/>
</dbReference>
<dbReference type="STRING" id="1842727.RD110_22300"/>
<dbReference type="GO" id="GO:0003700">
    <property type="term" value="F:DNA-binding transcription factor activity"/>
    <property type="evidence" value="ECO:0007669"/>
    <property type="project" value="InterPro"/>
</dbReference>
<accession>A0A1P8K0R6</accession>
<dbReference type="KEGG" id="rhy:RD110_22300"/>
<keyword evidence="6" id="KW-1185">Reference proteome</keyword>
<evidence type="ECO:0000256" key="2">
    <source>
        <dbReference type="ARBA" id="ARBA00023125"/>
    </source>
</evidence>
<dbReference type="RefSeq" id="WP_076202085.1">
    <property type="nucleotide sequence ID" value="NZ_CP019236.1"/>
</dbReference>